<evidence type="ECO:0000256" key="4">
    <source>
        <dbReference type="ARBA" id="ARBA00022490"/>
    </source>
</evidence>
<comment type="cofactor">
    <cofactor evidence="12">
        <name>Zn(2+)</name>
        <dbReference type="ChEBI" id="CHEBI:29105"/>
    </cofactor>
    <text evidence="12">Binds 1 zinc ion per subunit.</text>
</comment>
<keyword evidence="5 12" id="KW-0436">Ligase</keyword>
<keyword evidence="16" id="KW-1185">Reference proteome</keyword>
<dbReference type="EC" id="6.1.1.16" evidence="12"/>
<dbReference type="SMART" id="SM00840">
    <property type="entry name" value="DALR_2"/>
    <property type="match status" value="1"/>
</dbReference>
<dbReference type="PANTHER" id="PTHR10890:SF3">
    <property type="entry name" value="CYSTEINE--TRNA LIGASE, CYTOPLASMIC"/>
    <property type="match status" value="1"/>
</dbReference>
<dbReference type="InterPro" id="IPR024909">
    <property type="entry name" value="Cys-tRNA/MSH_ligase"/>
</dbReference>
<dbReference type="SUPFAM" id="SSF47323">
    <property type="entry name" value="Anticodon-binding domain of a subclass of class I aminoacyl-tRNA synthetases"/>
    <property type="match status" value="1"/>
</dbReference>
<feature type="region of interest" description="Disordered" evidence="13">
    <location>
        <begin position="157"/>
        <end position="177"/>
    </location>
</feature>
<proteinExistence type="inferred from homology"/>
<dbReference type="RefSeq" id="WP_158765290.1">
    <property type="nucleotide sequence ID" value="NZ_CP047045.1"/>
</dbReference>
<evidence type="ECO:0000256" key="10">
    <source>
        <dbReference type="ARBA" id="ARBA00022917"/>
    </source>
</evidence>
<sequence>MNIQLTNTLTRRKEPFVPADPKRVTLYVCGPTVYNYAHIGNMRPPVVFDVLFRLLRHTYGDDAVIYARNYTDIDDRIIAQAVEKNVPIGAITEQFERAYEEDTGALGVLKPTLTPRATQNVDGMIALIQKLIDNGKAYLVGSGVYFDVRKSDDYGKLSRRNPDDLTTESRIEAESDKNDPADFALWKTAKPGEPSWDAPFGAGRPGWHIECSAMIEAELGSPIDIHGGGIDLIFPHHENEIAQSESAHGHPLARVWMHNGFLTMDAAKMSKSLGNIITPRELLEQGWQGETLRWALLSAHYKAPLDWSEDLMRQAQASLDRLYGALLRLKDVDAIDNEAPQAFIDALADDLNTPAAIAELSALATAANIAKKPIEQAQAKGQLQAAAKLLGVLQNDPEHWFRASFGDAAAEIDQLVAARVTARTAKNYAESDRLRDELAARGVEVMDGATGSTWRRKG</sequence>
<dbReference type="AlphaFoldDB" id="A0A6I6MRS6"/>
<dbReference type="Gene3D" id="3.40.50.620">
    <property type="entry name" value="HUPs"/>
    <property type="match status" value="1"/>
</dbReference>
<dbReference type="NCBIfam" id="TIGR00435">
    <property type="entry name" value="cysS"/>
    <property type="match status" value="1"/>
</dbReference>
<reference evidence="16" key="1">
    <citation type="submission" date="2019-12" db="EMBL/GenBank/DDBJ databases">
        <title>Complete genome of Terracaulis silvestris 0127_4.</title>
        <authorList>
            <person name="Vieira S."/>
            <person name="Riedel T."/>
            <person name="Sproer C."/>
            <person name="Pascual J."/>
            <person name="Boedeker C."/>
            <person name="Overmann J."/>
        </authorList>
    </citation>
    <scope>NUCLEOTIDE SEQUENCE [LARGE SCALE GENOMIC DNA]</scope>
    <source>
        <strain evidence="16">0127_4</strain>
    </source>
</reference>
<keyword evidence="8 12" id="KW-0862">Zinc</keyword>
<dbReference type="Pfam" id="PF09190">
    <property type="entry name" value="DALR_2"/>
    <property type="match status" value="1"/>
</dbReference>
<dbReference type="InterPro" id="IPR015803">
    <property type="entry name" value="Cys-tRNA-ligase"/>
</dbReference>
<evidence type="ECO:0000256" key="8">
    <source>
        <dbReference type="ARBA" id="ARBA00022833"/>
    </source>
</evidence>
<dbReference type="GO" id="GO:0005524">
    <property type="term" value="F:ATP binding"/>
    <property type="evidence" value="ECO:0007669"/>
    <property type="project" value="UniProtKB-UniRule"/>
</dbReference>
<dbReference type="Gene3D" id="1.20.120.1910">
    <property type="entry name" value="Cysteine-tRNA ligase, C-terminal anti-codon recognition domain"/>
    <property type="match status" value="1"/>
</dbReference>
<dbReference type="PRINTS" id="PR00983">
    <property type="entry name" value="TRNASYNTHCYS"/>
</dbReference>
<accession>A0A6I6MRS6</accession>
<dbReference type="InterPro" id="IPR014729">
    <property type="entry name" value="Rossmann-like_a/b/a_fold"/>
</dbReference>
<comment type="subunit">
    <text evidence="3 12">Monomer.</text>
</comment>
<comment type="subcellular location">
    <subcellularLocation>
        <location evidence="1 12">Cytoplasm</location>
    </subcellularLocation>
</comment>
<dbReference type="KEGG" id="tsv:DSM104635_01160"/>
<dbReference type="InterPro" id="IPR015273">
    <property type="entry name" value="Cys-tRNA-synt_Ia_DALR"/>
</dbReference>
<feature type="binding site" evidence="12">
    <location>
        <position position="236"/>
    </location>
    <ligand>
        <name>Zn(2+)</name>
        <dbReference type="ChEBI" id="CHEBI:29105"/>
    </ligand>
</feature>
<evidence type="ECO:0000256" key="11">
    <source>
        <dbReference type="ARBA" id="ARBA00023146"/>
    </source>
</evidence>
<feature type="binding site" evidence="12">
    <location>
        <position position="240"/>
    </location>
    <ligand>
        <name>Zn(2+)</name>
        <dbReference type="ChEBI" id="CHEBI:29105"/>
    </ligand>
</feature>
<keyword evidence="9 12" id="KW-0067">ATP-binding</keyword>
<comment type="similarity">
    <text evidence="2 12">Belongs to the class-I aminoacyl-tRNA synthetase family.</text>
</comment>
<organism evidence="15 16">
    <name type="scientific">Terricaulis silvestris</name>
    <dbReference type="NCBI Taxonomy" id="2686094"/>
    <lineage>
        <taxon>Bacteria</taxon>
        <taxon>Pseudomonadati</taxon>
        <taxon>Pseudomonadota</taxon>
        <taxon>Alphaproteobacteria</taxon>
        <taxon>Caulobacterales</taxon>
        <taxon>Caulobacteraceae</taxon>
        <taxon>Terricaulis</taxon>
    </lineage>
</organism>
<comment type="catalytic activity">
    <reaction evidence="12">
        <text>tRNA(Cys) + L-cysteine + ATP = L-cysteinyl-tRNA(Cys) + AMP + diphosphate</text>
        <dbReference type="Rhea" id="RHEA:17773"/>
        <dbReference type="Rhea" id="RHEA-COMP:9661"/>
        <dbReference type="Rhea" id="RHEA-COMP:9679"/>
        <dbReference type="ChEBI" id="CHEBI:30616"/>
        <dbReference type="ChEBI" id="CHEBI:33019"/>
        <dbReference type="ChEBI" id="CHEBI:35235"/>
        <dbReference type="ChEBI" id="CHEBI:78442"/>
        <dbReference type="ChEBI" id="CHEBI:78517"/>
        <dbReference type="ChEBI" id="CHEBI:456215"/>
        <dbReference type="EC" id="6.1.1.16"/>
    </reaction>
</comment>
<keyword evidence="7 12" id="KW-0547">Nucleotide-binding</keyword>
<feature type="binding site" evidence="12">
    <location>
        <position position="211"/>
    </location>
    <ligand>
        <name>Zn(2+)</name>
        <dbReference type="ChEBI" id="CHEBI:29105"/>
    </ligand>
</feature>
<evidence type="ECO:0000256" key="5">
    <source>
        <dbReference type="ARBA" id="ARBA00022598"/>
    </source>
</evidence>
<gene>
    <name evidence="12 15" type="primary">cysS</name>
    <name evidence="15" type="ORF">DSM104635_01160</name>
</gene>
<feature type="domain" description="Cysteinyl-tRNA synthetase class Ia DALR" evidence="14">
    <location>
        <begin position="342"/>
        <end position="401"/>
    </location>
</feature>
<keyword evidence="10 12" id="KW-0648">Protein biosynthesis</keyword>
<feature type="short sequence motif" description="'KMSKS' region" evidence="12">
    <location>
        <begin position="268"/>
        <end position="272"/>
    </location>
</feature>
<dbReference type="InterPro" id="IPR056411">
    <property type="entry name" value="CysS_C"/>
</dbReference>
<name>A0A6I6MRS6_9CAUL</name>
<feature type="binding site" evidence="12">
    <location>
        <position position="29"/>
    </location>
    <ligand>
        <name>Zn(2+)</name>
        <dbReference type="ChEBI" id="CHEBI:29105"/>
    </ligand>
</feature>
<evidence type="ECO:0000256" key="7">
    <source>
        <dbReference type="ARBA" id="ARBA00022741"/>
    </source>
</evidence>
<evidence type="ECO:0000256" key="13">
    <source>
        <dbReference type="SAM" id="MobiDB-lite"/>
    </source>
</evidence>
<feature type="binding site" evidence="12">
    <location>
        <position position="271"/>
    </location>
    <ligand>
        <name>ATP</name>
        <dbReference type="ChEBI" id="CHEBI:30616"/>
    </ligand>
</feature>
<protein>
    <recommendedName>
        <fullName evidence="12">Cysteine--tRNA ligase</fullName>
        <ecNumber evidence="12">6.1.1.16</ecNumber>
    </recommendedName>
    <alternativeName>
        <fullName evidence="12">Cysteinyl-tRNA synthetase</fullName>
        <shortName evidence="12">CysRS</shortName>
    </alternativeName>
</protein>
<keyword evidence="6 12" id="KW-0479">Metal-binding</keyword>
<evidence type="ECO:0000256" key="2">
    <source>
        <dbReference type="ARBA" id="ARBA00005594"/>
    </source>
</evidence>
<keyword evidence="11 12" id="KW-0030">Aminoacyl-tRNA synthetase</keyword>
<evidence type="ECO:0000313" key="16">
    <source>
        <dbReference type="Proteomes" id="UP000431269"/>
    </source>
</evidence>
<evidence type="ECO:0000256" key="9">
    <source>
        <dbReference type="ARBA" id="ARBA00022840"/>
    </source>
</evidence>
<evidence type="ECO:0000313" key="15">
    <source>
        <dbReference type="EMBL" id="QGZ94342.1"/>
    </source>
</evidence>
<dbReference type="GO" id="GO:0008270">
    <property type="term" value="F:zinc ion binding"/>
    <property type="evidence" value="ECO:0007669"/>
    <property type="project" value="UniProtKB-UniRule"/>
</dbReference>
<dbReference type="GO" id="GO:0006423">
    <property type="term" value="P:cysteinyl-tRNA aminoacylation"/>
    <property type="evidence" value="ECO:0007669"/>
    <property type="project" value="UniProtKB-UniRule"/>
</dbReference>
<keyword evidence="4 12" id="KW-0963">Cytoplasm</keyword>
<dbReference type="GO" id="GO:0004817">
    <property type="term" value="F:cysteine-tRNA ligase activity"/>
    <property type="evidence" value="ECO:0007669"/>
    <property type="project" value="UniProtKB-UniRule"/>
</dbReference>
<dbReference type="SUPFAM" id="SSF52374">
    <property type="entry name" value="Nucleotidylyl transferase"/>
    <property type="match status" value="1"/>
</dbReference>
<evidence type="ECO:0000256" key="6">
    <source>
        <dbReference type="ARBA" id="ARBA00022723"/>
    </source>
</evidence>
<feature type="short sequence motif" description="'HIGH' region" evidence="12">
    <location>
        <begin position="31"/>
        <end position="41"/>
    </location>
</feature>
<dbReference type="EMBL" id="CP047045">
    <property type="protein sequence ID" value="QGZ94342.1"/>
    <property type="molecule type" value="Genomic_DNA"/>
</dbReference>
<evidence type="ECO:0000256" key="3">
    <source>
        <dbReference type="ARBA" id="ARBA00011245"/>
    </source>
</evidence>
<dbReference type="InterPro" id="IPR009080">
    <property type="entry name" value="tRNAsynth_Ia_anticodon-bd"/>
</dbReference>
<dbReference type="Pfam" id="PF23493">
    <property type="entry name" value="CysS_C"/>
    <property type="match status" value="1"/>
</dbReference>
<dbReference type="Proteomes" id="UP000431269">
    <property type="component" value="Chromosome"/>
</dbReference>
<evidence type="ECO:0000256" key="12">
    <source>
        <dbReference type="HAMAP-Rule" id="MF_00041"/>
    </source>
</evidence>
<dbReference type="CDD" id="cd00672">
    <property type="entry name" value="CysRS_core"/>
    <property type="match status" value="1"/>
</dbReference>
<dbReference type="GO" id="GO:0005829">
    <property type="term" value="C:cytosol"/>
    <property type="evidence" value="ECO:0007669"/>
    <property type="project" value="TreeGrafter"/>
</dbReference>
<dbReference type="HAMAP" id="MF_00041">
    <property type="entry name" value="Cys_tRNA_synth"/>
    <property type="match status" value="1"/>
</dbReference>
<evidence type="ECO:0000256" key="1">
    <source>
        <dbReference type="ARBA" id="ARBA00004496"/>
    </source>
</evidence>
<dbReference type="Pfam" id="PF01406">
    <property type="entry name" value="tRNA-synt_1e"/>
    <property type="match status" value="1"/>
</dbReference>
<dbReference type="InterPro" id="IPR032678">
    <property type="entry name" value="tRNA-synt_1_cat_dom"/>
</dbReference>
<dbReference type="PANTHER" id="PTHR10890">
    <property type="entry name" value="CYSTEINYL-TRNA SYNTHETASE"/>
    <property type="match status" value="1"/>
</dbReference>
<evidence type="ECO:0000259" key="14">
    <source>
        <dbReference type="SMART" id="SM00840"/>
    </source>
</evidence>